<dbReference type="Proteomes" id="UP001500839">
    <property type="component" value="Unassembled WGS sequence"/>
</dbReference>
<dbReference type="SUPFAM" id="SSF52540">
    <property type="entry name" value="P-loop containing nucleoside triphosphate hydrolases"/>
    <property type="match status" value="1"/>
</dbReference>
<keyword evidence="2" id="KW-0547">Nucleotide-binding</keyword>
<keyword evidence="1" id="KW-0813">Transport</keyword>
<keyword evidence="3 7" id="KW-0067">ATP-binding</keyword>
<feature type="region of interest" description="Disordered" evidence="5">
    <location>
        <begin position="279"/>
        <end position="305"/>
    </location>
</feature>
<evidence type="ECO:0000256" key="4">
    <source>
        <dbReference type="ARBA" id="ARBA00022967"/>
    </source>
</evidence>
<dbReference type="PROSITE" id="PS00211">
    <property type="entry name" value="ABC_TRANSPORTER_1"/>
    <property type="match status" value="1"/>
</dbReference>
<evidence type="ECO:0000313" key="8">
    <source>
        <dbReference type="Proteomes" id="UP001500839"/>
    </source>
</evidence>
<evidence type="ECO:0000256" key="2">
    <source>
        <dbReference type="ARBA" id="ARBA00022741"/>
    </source>
</evidence>
<dbReference type="SMART" id="SM00382">
    <property type="entry name" value="AAA"/>
    <property type="match status" value="1"/>
</dbReference>
<dbReference type="GO" id="GO:0005524">
    <property type="term" value="F:ATP binding"/>
    <property type="evidence" value="ECO:0007669"/>
    <property type="project" value="UniProtKB-KW"/>
</dbReference>
<dbReference type="Pfam" id="PF00005">
    <property type="entry name" value="ABC_tran"/>
    <property type="match status" value="1"/>
</dbReference>
<dbReference type="RefSeq" id="WP_200174968.1">
    <property type="nucleotide sequence ID" value="NZ_BAABKQ010000001.1"/>
</dbReference>
<dbReference type="PROSITE" id="PS50893">
    <property type="entry name" value="ABC_TRANSPORTER_2"/>
    <property type="match status" value="1"/>
</dbReference>
<dbReference type="Gene3D" id="3.40.50.300">
    <property type="entry name" value="P-loop containing nucleotide triphosphate hydrolases"/>
    <property type="match status" value="1"/>
</dbReference>
<dbReference type="CDD" id="cd03214">
    <property type="entry name" value="ABC_Iron-Siderophores_B12_Hemin"/>
    <property type="match status" value="1"/>
</dbReference>
<evidence type="ECO:0000256" key="5">
    <source>
        <dbReference type="SAM" id="MobiDB-lite"/>
    </source>
</evidence>
<keyword evidence="4" id="KW-1278">Translocase</keyword>
<dbReference type="InterPro" id="IPR003593">
    <property type="entry name" value="AAA+_ATPase"/>
</dbReference>
<evidence type="ECO:0000256" key="3">
    <source>
        <dbReference type="ARBA" id="ARBA00022840"/>
    </source>
</evidence>
<protein>
    <submittedName>
        <fullName evidence="7">Heme ABC transporter ATP-binding protein</fullName>
    </submittedName>
</protein>
<proteinExistence type="predicted"/>
<feature type="domain" description="ABC transporter" evidence="6">
    <location>
        <begin position="30"/>
        <end position="263"/>
    </location>
</feature>
<evidence type="ECO:0000259" key="6">
    <source>
        <dbReference type="PROSITE" id="PS50893"/>
    </source>
</evidence>
<comment type="caution">
    <text evidence="7">The sequence shown here is derived from an EMBL/GenBank/DDBJ whole genome shotgun (WGS) entry which is preliminary data.</text>
</comment>
<dbReference type="EMBL" id="BAABKQ010000001">
    <property type="protein sequence ID" value="GAA4813986.1"/>
    <property type="molecule type" value="Genomic_DNA"/>
</dbReference>
<dbReference type="PANTHER" id="PTHR42794:SF1">
    <property type="entry name" value="HEMIN IMPORT ATP-BINDING PROTEIN HMUV"/>
    <property type="match status" value="1"/>
</dbReference>
<dbReference type="NCBIfam" id="NF010068">
    <property type="entry name" value="PRK13548.1"/>
    <property type="match status" value="1"/>
</dbReference>
<evidence type="ECO:0000313" key="7">
    <source>
        <dbReference type="EMBL" id="GAA4813986.1"/>
    </source>
</evidence>
<dbReference type="InterPro" id="IPR017871">
    <property type="entry name" value="ABC_transporter-like_CS"/>
</dbReference>
<sequence>MRFADVLHPRRGRAASHADAAAPDGGRVLLQARGLGVARGARTILADVDVDVMAGEVLALVGPNGAGKSTLLAALSGDLPLSAGTAVIDGRPVRDWTARELSRRRAVLPQQHRVGFGFTVDEIVRMGRAPWARTDRSVDDDAVVSEALDICDVAAFHDRSFVTLSGGEQARVALARVLAQECPTIMLDEPTAALDLRHQETVMRIAAQRAQAGSAVVVVLHDLGLAAAYADRVMVLAGGRTAADGPPDEVLTEALLSAVYRHPVDVLPHPHGGRPLIVPRRPGHGPARAGQPAVEPANWAEYSRA</sequence>
<keyword evidence="8" id="KW-1185">Reference proteome</keyword>
<organism evidence="7 8">
    <name type="scientific">Tomitella cavernea</name>
    <dbReference type="NCBI Taxonomy" id="1387982"/>
    <lineage>
        <taxon>Bacteria</taxon>
        <taxon>Bacillati</taxon>
        <taxon>Actinomycetota</taxon>
        <taxon>Actinomycetes</taxon>
        <taxon>Mycobacteriales</taxon>
        <taxon>Tomitella</taxon>
    </lineage>
</organism>
<dbReference type="InterPro" id="IPR003439">
    <property type="entry name" value="ABC_transporter-like_ATP-bd"/>
</dbReference>
<dbReference type="InterPro" id="IPR027417">
    <property type="entry name" value="P-loop_NTPase"/>
</dbReference>
<evidence type="ECO:0000256" key="1">
    <source>
        <dbReference type="ARBA" id="ARBA00022448"/>
    </source>
</evidence>
<gene>
    <name evidence="7" type="ORF">GCM10023353_18870</name>
</gene>
<accession>A0ABP9CQW0</accession>
<dbReference type="PANTHER" id="PTHR42794">
    <property type="entry name" value="HEMIN IMPORT ATP-BINDING PROTEIN HMUV"/>
    <property type="match status" value="1"/>
</dbReference>
<reference evidence="8" key="1">
    <citation type="journal article" date="2019" name="Int. J. Syst. Evol. Microbiol.">
        <title>The Global Catalogue of Microorganisms (GCM) 10K type strain sequencing project: providing services to taxonomists for standard genome sequencing and annotation.</title>
        <authorList>
            <consortium name="The Broad Institute Genomics Platform"/>
            <consortium name="The Broad Institute Genome Sequencing Center for Infectious Disease"/>
            <person name="Wu L."/>
            <person name="Ma J."/>
        </authorList>
    </citation>
    <scope>NUCLEOTIDE SEQUENCE [LARGE SCALE GENOMIC DNA]</scope>
    <source>
        <strain evidence="8">JCM 18542</strain>
    </source>
</reference>
<name>A0ABP9CQW0_9ACTN</name>